<dbReference type="AlphaFoldDB" id="A0A834JDU6"/>
<protein>
    <submittedName>
        <fullName evidence="1">Uncharacterized protein</fullName>
    </submittedName>
</protein>
<accession>A0A834JDU6</accession>
<evidence type="ECO:0000313" key="2">
    <source>
        <dbReference type="Proteomes" id="UP000617340"/>
    </source>
</evidence>
<evidence type="ECO:0000313" key="1">
    <source>
        <dbReference type="EMBL" id="KAF7383791.1"/>
    </source>
</evidence>
<gene>
    <name evidence="1" type="ORF">HZH68_014548</name>
</gene>
<dbReference type="Proteomes" id="UP000617340">
    <property type="component" value="Unassembled WGS sequence"/>
</dbReference>
<comment type="caution">
    <text evidence="1">The sequence shown here is derived from an EMBL/GenBank/DDBJ whole genome shotgun (WGS) entry which is preliminary data.</text>
</comment>
<keyword evidence="2" id="KW-1185">Reference proteome</keyword>
<reference evidence="1" key="1">
    <citation type="journal article" date="2020" name="G3 (Bethesda)">
        <title>High-Quality Assemblies for Three Invasive Social Wasps from the &lt;i&gt;Vespula&lt;/i&gt; Genus.</title>
        <authorList>
            <person name="Harrop T.W.R."/>
            <person name="Guhlin J."/>
            <person name="McLaughlin G.M."/>
            <person name="Permina E."/>
            <person name="Stockwell P."/>
            <person name="Gilligan J."/>
            <person name="Le Lec M.F."/>
            <person name="Gruber M.A.M."/>
            <person name="Quinn O."/>
            <person name="Lovegrove M."/>
            <person name="Duncan E.J."/>
            <person name="Remnant E.J."/>
            <person name="Van Eeckhoven J."/>
            <person name="Graham B."/>
            <person name="Knapp R.A."/>
            <person name="Langford K.W."/>
            <person name="Kronenberg Z."/>
            <person name="Press M.O."/>
            <person name="Eacker S.M."/>
            <person name="Wilson-Rankin E.E."/>
            <person name="Purcell J."/>
            <person name="Lester P.J."/>
            <person name="Dearden P.K."/>
        </authorList>
    </citation>
    <scope>NUCLEOTIDE SEQUENCE</scope>
    <source>
        <strain evidence="1">Linc-1</strain>
    </source>
</reference>
<dbReference type="EMBL" id="JACSDZ010000018">
    <property type="protein sequence ID" value="KAF7383791.1"/>
    <property type="molecule type" value="Genomic_DNA"/>
</dbReference>
<organism evidence="1 2">
    <name type="scientific">Vespula germanica</name>
    <name type="common">German yellow jacket</name>
    <name type="synonym">Paravespula germanica</name>
    <dbReference type="NCBI Taxonomy" id="30212"/>
    <lineage>
        <taxon>Eukaryota</taxon>
        <taxon>Metazoa</taxon>
        <taxon>Ecdysozoa</taxon>
        <taxon>Arthropoda</taxon>
        <taxon>Hexapoda</taxon>
        <taxon>Insecta</taxon>
        <taxon>Pterygota</taxon>
        <taxon>Neoptera</taxon>
        <taxon>Endopterygota</taxon>
        <taxon>Hymenoptera</taxon>
        <taxon>Apocrita</taxon>
        <taxon>Aculeata</taxon>
        <taxon>Vespoidea</taxon>
        <taxon>Vespidae</taxon>
        <taxon>Vespinae</taxon>
        <taxon>Vespula</taxon>
    </lineage>
</organism>
<proteinExistence type="predicted"/>
<name>A0A834JDU6_VESGE</name>
<sequence>MQGDGTVNSADPALSMLPTNENNRFWFNENSSSKTGFVSGSHDIPGGGTTNLTLLLWLCFLFLKISGGGTINFEATSLAILLIFENNRYWFNENSSRKSEFVSGSHDMPGGGTYWLNENSSRKSEFVSGSHDIPGGDTINFPISI</sequence>